<dbReference type="RefSeq" id="WP_378285256.1">
    <property type="nucleotide sequence ID" value="NZ_JBHSON010000043.1"/>
</dbReference>
<feature type="region of interest" description="Disordered" evidence="1">
    <location>
        <begin position="197"/>
        <end position="220"/>
    </location>
</feature>
<reference evidence="3" key="1">
    <citation type="journal article" date="2019" name="Int. J. Syst. Evol. Microbiol.">
        <title>The Global Catalogue of Microorganisms (GCM) 10K type strain sequencing project: providing services to taxonomists for standard genome sequencing and annotation.</title>
        <authorList>
            <consortium name="The Broad Institute Genomics Platform"/>
            <consortium name="The Broad Institute Genome Sequencing Center for Infectious Disease"/>
            <person name="Wu L."/>
            <person name="Ma J."/>
        </authorList>
    </citation>
    <scope>NUCLEOTIDE SEQUENCE [LARGE SCALE GENOMIC DNA]</scope>
    <source>
        <strain evidence="3">KCTC 42087</strain>
    </source>
</reference>
<evidence type="ECO:0000313" key="3">
    <source>
        <dbReference type="Proteomes" id="UP001596074"/>
    </source>
</evidence>
<organism evidence="2 3">
    <name type="scientific">Actinomadura rugatobispora</name>
    <dbReference type="NCBI Taxonomy" id="1994"/>
    <lineage>
        <taxon>Bacteria</taxon>
        <taxon>Bacillati</taxon>
        <taxon>Actinomycetota</taxon>
        <taxon>Actinomycetes</taxon>
        <taxon>Streptosporangiales</taxon>
        <taxon>Thermomonosporaceae</taxon>
        <taxon>Actinomadura</taxon>
    </lineage>
</organism>
<sequence length="220" mass="24456">MPEFNEPPGLVPYAQFGPLDRLHAVLRRRYPTVAASVVRSGALPQDGQPDAWLVVTHRDEGPDRIAWDRKSNAYVWIDNSNCLGPSLGTPHRLDQAADAVAREMRAPAAPTEPEHPQILIEHTTLTPLSPADVLRNREIIANRLDWPDGALQTCLELEARWPGWNVSYSTGVLGGPPEYLAFLDQDTIWQGYNPKISAADPAGLEQQIRDADARRPPRPR</sequence>
<evidence type="ECO:0000256" key="1">
    <source>
        <dbReference type="SAM" id="MobiDB-lite"/>
    </source>
</evidence>
<dbReference type="Proteomes" id="UP001596074">
    <property type="component" value="Unassembled WGS sequence"/>
</dbReference>
<name>A0ABW1A7H7_9ACTN</name>
<proteinExistence type="predicted"/>
<feature type="compositionally biased region" description="Basic and acidic residues" evidence="1">
    <location>
        <begin position="207"/>
        <end position="220"/>
    </location>
</feature>
<accession>A0ABW1A7H7</accession>
<evidence type="ECO:0000313" key="2">
    <source>
        <dbReference type="EMBL" id="MFC5749528.1"/>
    </source>
</evidence>
<keyword evidence="3" id="KW-1185">Reference proteome</keyword>
<comment type="caution">
    <text evidence="2">The sequence shown here is derived from an EMBL/GenBank/DDBJ whole genome shotgun (WGS) entry which is preliminary data.</text>
</comment>
<protein>
    <submittedName>
        <fullName evidence="2">Uncharacterized protein</fullName>
    </submittedName>
</protein>
<dbReference type="EMBL" id="JBHSON010000043">
    <property type="protein sequence ID" value="MFC5749528.1"/>
    <property type="molecule type" value="Genomic_DNA"/>
</dbReference>
<gene>
    <name evidence="2" type="ORF">ACFPZN_28230</name>
</gene>